<keyword evidence="3" id="KW-1185">Reference proteome</keyword>
<keyword evidence="1" id="KW-0812">Transmembrane</keyword>
<evidence type="ECO:0000256" key="1">
    <source>
        <dbReference type="SAM" id="Phobius"/>
    </source>
</evidence>
<evidence type="ECO:0000313" key="2">
    <source>
        <dbReference type="EMBL" id="TXB70228.1"/>
    </source>
</evidence>
<dbReference type="EMBL" id="VOOR01000001">
    <property type="protein sequence ID" value="TXB70228.1"/>
    <property type="molecule type" value="Genomic_DNA"/>
</dbReference>
<name>A0A5C6S5V3_9BACT</name>
<feature type="transmembrane region" description="Helical" evidence="1">
    <location>
        <begin position="51"/>
        <end position="73"/>
    </location>
</feature>
<evidence type="ECO:0000313" key="3">
    <source>
        <dbReference type="Proteomes" id="UP000321580"/>
    </source>
</evidence>
<accession>A0A5C6S5V3</accession>
<dbReference type="OrthoDB" id="770034at2"/>
<feature type="transmembrane region" description="Helical" evidence="1">
    <location>
        <begin position="85"/>
        <end position="106"/>
    </location>
</feature>
<organism evidence="2 3">
    <name type="scientific">Phaeodactylibacter luteus</name>
    <dbReference type="NCBI Taxonomy" id="1564516"/>
    <lineage>
        <taxon>Bacteria</taxon>
        <taxon>Pseudomonadati</taxon>
        <taxon>Bacteroidota</taxon>
        <taxon>Saprospiria</taxon>
        <taxon>Saprospirales</taxon>
        <taxon>Haliscomenobacteraceae</taxon>
        <taxon>Phaeodactylibacter</taxon>
    </lineage>
</organism>
<protein>
    <submittedName>
        <fullName evidence="2">Potassium transporter KefB</fullName>
    </submittedName>
</protein>
<comment type="caution">
    <text evidence="2">The sequence shown here is derived from an EMBL/GenBank/DDBJ whole genome shotgun (WGS) entry which is preliminary data.</text>
</comment>
<sequence length="112" mass="12101">MKIATFSLYRLLQEPALWRSATTGALIGLFLIAAFLFSADEGSPGWGPYWMARPLIVVPIAGAACGVCAYLLAPLRQAEGWKGAMGFLLTFLVYLIGLWLGTVAGLDGTYWN</sequence>
<dbReference type="AlphaFoldDB" id="A0A5C6S5V3"/>
<dbReference type="RefSeq" id="WP_147165460.1">
    <property type="nucleotide sequence ID" value="NZ_VOOR01000001.1"/>
</dbReference>
<keyword evidence="1" id="KW-0472">Membrane</keyword>
<feature type="transmembrane region" description="Helical" evidence="1">
    <location>
        <begin position="21"/>
        <end position="39"/>
    </location>
</feature>
<reference evidence="2 3" key="1">
    <citation type="submission" date="2019-08" db="EMBL/GenBank/DDBJ databases">
        <title>Genome of Phaeodactylibacter luteus.</title>
        <authorList>
            <person name="Bowman J.P."/>
        </authorList>
    </citation>
    <scope>NUCLEOTIDE SEQUENCE [LARGE SCALE GENOMIC DNA]</scope>
    <source>
        <strain evidence="2 3">KCTC 42180</strain>
    </source>
</reference>
<proteinExistence type="predicted"/>
<keyword evidence="1" id="KW-1133">Transmembrane helix</keyword>
<dbReference type="Proteomes" id="UP000321580">
    <property type="component" value="Unassembled WGS sequence"/>
</dbReference>
<gene>
    <name evidence="2" type="ORF">FRY97_00550</name>
</gene>